<keyword evidence="3" id="KW-1185">Reference proteome</keyword>
<gene>
    <name evidence="2" type="ORF">OKJ48_36110</name>
</gene>
<organism evidence="2 3">
    <name type="scientific">Streptomyces kunmingensis</name>
    <dbReference type="NCBI Taxonomy" id="68225"/>
    <lineage>
        <taxon>Bacteria</taxon>
        <taxon>Bacillati</taxon>
        <taxon>Actinomycetota</taxon>
        <taxon>Actinomycetes</taxon>
        <taxon>Kitasatosporales</taxon>
        <taxon>Streptomycetaceae</taxon>
        <taxon>Streptomyces</taxon>
    </lineage>
</organism>
<dbReference type="Proteomes" id="UP001352223">
    <property type="component" value="Unassembled WGS sequence"/>
</dbReference>
<keyword evidence="1" id="KW-0812">Transmembrane</keyword>
<dbReference type="EMBL" id="JAOZYB010000333">
    <property type="protein sequence ID" value="MEB3965616.1"/>
    <property type="molecule type" value="Genomic_DNA"/>
</dbReference>
<comment type="caution">
    <text evidence="2">The sequence shown here is derived from an EMBL/GenBank/DDBJ whole genome shotgun (WGS) entry which is preliminary data.</text>
</comment>
<proteinExistence type="predicted"/>
<dbReference type="RefSeq" id="WP_324774047.1">
    <property type="nucleotide sequence ID" value="NZ_BAAATS010000047.1"/>
</dbReference>
<evidence type="ECO:0000256" key="1">
    <source>
        <dbReference type="SAM" id="Phobius"/>
    </source>
</evidence>
<keyword evidence="1" id="KW-0472">Membrane</keyword>
<sequence length="132" mass="14539">MKNLIKKHKKKIITIGGAVLVVTTGVLIHLATRQRVAEGVETWSPFPGAASEDQEGEAKCVECETSFDVAEARTQYQSEPGTGEGEYDDLHGGEWCAECALARAEGLENQGRAIFMMNGDEDYDDDFVQQWL</sequence>
<evidence type="ECO:0000313" key="3">
    <source>
        <dbReference type="Proteomes" id="UP001352223"/>
    </source>
</evidence>
<name>A0ABU6CN18_9ACTN</name>
<evidence type="ECO:0000313" key="2">
    <source>
        <dbReference type="EMBL" id="MEB3965616.1"/>
    </source>
</evidence>
<reference evidence="2 3" key="1">
    <citation type="submission" date="2022-10" db="EMBL/GenBank/DDBJ databases">
        <authorList>
            <person name="Xie J."/>
            <person name="Shen N."/>
        </authorList>
    </citation>
    <scope>NUCLEOTIDE SEQUENCE [LARGE SCALE GENOMIC DNA]</scope>
    <source>
        <strain evidence="2 3">DSM 41681</strain>
    </source>
</reference>
<protein>
    <submittedName>
        <fullName evidence="2">Uncharacterized protein</fullName>
    </submittedName>
</protein>
<accession>A0ABU6CN18</accession>
<feature type="transmembrane region" description="Helical" evidence="1">
    <location>
        <begin position="12"/>
        <end position="31"/>
    </location>
</feature>
<keyword evidence="1" id="KW-1133">Transmembrane helix</keyword>